<feature type="transmembrane region" description="Helical" evidence="1">
    <location>
        <begin position="853"/>
        <end position="873"/>
    </location>
</feature>
<keyword evidence="1" id="KW-0812">Transmembrane</keyword>
<dbReference type="OrthoDB" id="9798415at2"/>
<gene>
    <name evidence="2" type="ORF">EDC65_0560</name>
</gene>
<feature type="transmembrane region" description="Helical" evidence="1">
    <location>
        <begin position="952"/>
        <end position="972"/>
    </location>
</feature>
<feature type="transmembrane region" description="Helical" evidence="1">
    <location>
        <begin position="383"/>
        <end position="407"/>
    </location>
</feature>
<feature type="transmembrane region" description="Helical" evidence="1">
    <location>
        <begin position="906"/>
        <end position="931"/>
    </location>
</feature>
<feature type="transmembrane region" description="Helical" evidence="1">
    <location>
        <begin position="521"/>
        <end position="539"/>
    </location>
</feature>
<dbReference type="InterPro" id="IPR001036">
    <property type="entry name" value="Acrflvin-R"/>
</dbReference>
<evidence type="ECO:0000256" key="1">
    <source>
        <dbReference type="SAM" id="Phobius"/>
    </source>
</evidence>
<dbReference type="PANTHER" id="PTHR32063">
    <property type="match status" value="1"/>
</dbReference>
<keyword evidence="3" id="KW-1185">Reference proteome</keyword>
<dbReference type="SUPFAM" id="SSF82866">
    <property type="entry name" value="Multidrug efflux transporter AcrB transmembrane domain"/>
    <property type="match status" value="2"/>
</dbReference>
<feature type="transmembrane region" description="Helical" evidence="1">
    <location>
        <begin position="880"/>
        <end position="900"/>
    </location>
</feature>
<sequence length="1046" mass="114381">MNTLIDAAIGRGRVTVAILLLILLFGAMAWQTIPKESEPDVNIPIIYVSLTLEGVSPEDAERLLLRPMEKELRSVESVKEMRSTAYLGGGNVVLEFEAGFDAQKALTDVRESVNRAKSELPQDTDEPMVKEVNVSLFPVLVVTLAGEVPERTLLRLARDLRDRLETIPAVLSVRIAGDREELVEIVIDPLRVETYGLSATDLANSISRNNQLIAAGQIDTGQGRFAVKVPGLFESLREILDMPVKVDGDAVVRVRDVAEVRRTYKDRESYARVNGQPAIALEVSKRIGQNIIETIDEVRRVTNEEKARWPDNVVVGFTQDKSDDIKMMLSDLENNLGIAVLLVMVIVLGSLGMRSTILVGVAIVGSFLAAILLLAVMGLTINIVVLFGLIFAAGNVVDGAIVVTEFADRRMAEGMGRAEAYRMAAKRMSWPIISAIGTQIAAFLPLLFWPGVVGQFMKYLPITQLVVLSASVLMALVFIPVLGAWFGRAGKADATPVEPPPDDATTRVYVGMLAWSLRRPVTVLLATVVALVGVQWWYATHGNGVEFFPDVEPDLALLNVQARGNLSTDEKDRLNREVEERILALQAERGEFATIYSSTRVRELGKDAGEDTIGIIQLEFADWQRRRKASAILADIGQRTRDLAGIHVETRRQEAGPPIGKPIQVQLDSRDPALLEPAVQHVRGLLSRIEGLKDIEDSRPLPGVEWQILVDRGQAAKFGADVASVGSSIRLVTNGLKFGEYRPDDSDDEIDIVARYPREDRGISQLGLVRVQTASGLVPIENFVTRKAAPRVSEIQRVDGRRAMMVKADVEAGLLPDDKVREFRRLLEAEPVALGVSVRFKGQDEEQQKAQEFLSKAFLAAIFLIFVILLAQFNSLYTTFVILTGVVMSTIGVFVGLLVTGQPFGIVMTGIGVVALAGIVVQNNIVLIDTFDQLVQTSPSVREALLQTGRERLRPVLLTAFNTVLGLLPLVLGINIDLFQRAITIDAPATQWWIGLSTAICFGLGFSTILTLLVTPCALMVRGNVAGWFARRRLARGGGGHPAPAE</sequence>
<dbReference type="Gene3D" id="3.30.70.1440">
    <property type="entry name" value="Multidrug efflux transporter AcrB pore domain"/>
    <property type="match status" value="1"/>
</dbReference>
<name>A0A3N1M6C1_9PROT</name>
<accession>A0A3N1M6C1</accession>
<dbReference type="SUPFAM" id="SSF82714">
    <property type="entry name" value="Multidrug efflux transporter AcrB TolC docking domain, DN and DC subdomains"/>
    <property type="match status" value="1"/>
</dbReference>
<evidence type="ECO:0000313" key="2">
    <source>
        <dbReference type="EMBL" id="ROQ01382.1"/>
    </source>
</evidence>
<dbReference type="GO" id="GO:0042910">
    <property type="term" value="F:xenobiotic transmembrane transporter activity"/>
    <property type="evidence" value="ECO:0007669"/>
    <property type="project" value="TreeGrafter"/>
</dbReference>
<feature type="transmembrane region" description="Helical" evidence="1">
    <location>
        <begin position="357"/>
        <end position="377"/>
    </location>
</feature>
<dbReference type="Gene3D" id="3.30.70.1430">
    <property type="entry name" value="Multidrug efflux transporter AcrB pore domain"/>
    <property type="match status" value="2"/>
</dbReference>
<evidence type="ECO:0000313" key="3">
    <source>
        <dbReference type="Proteomes" id="UP000278222"/>
    </source>
</evidence>
<dbReference type="GO" id="GO:0005886">
    <property type="term" value="C:plasma membrane"/>
    <property type="evidence" value="ECO:0007669"/>
    <property type="project" value="TreeGrafter"/>
</dbReference>
<protein>
    <submittedName>
        <fullName evidence="2">Multidrug efflux pump</fullName>
    </submittedName>
</protein>
<dbReference type="RefSeq" id="WP_123688149.1">
    <property type="nucleotide sequence ID" value="NZ_RJKX01000011.1"/>
</dbReference>
<feature type="transmembrane region" description="Helical" evidence="1">
    <location>
        <begin position="992"/>
        <end position="1014"/>
    </location>
</feature>
<dbReference type="Gene3D" id="1.20.1640.10">
    <property type="entry name" value="Multidrug efflux transporter AcrB transmembrane domain"/>
    <property type="match status" value="2"/>
</dbReference>
<feature type="transmembrane region" description="Helical" evidence="1">
    <location>
        <begin position="428"/>
        <end position="450"/>
    </location>
</feature>
<dbReference type="PRINTS" id="PR00702">
    <property type="entry name" value="ACRIFLAVINRP"/>
</dbReference>
<comment type="caution">
    <text evidence="2">The sequence shown here is derived from an EMBL/GenBank/DDBJ whole genome shotgun (WGS) entry which is preliminary data.</text>
</comment>
<dbReference type="SUPFAM" id="SSF82693">
    <property type="entry name" value="Multidrug efflux transporter AcrB pore domain, PN1, PN2, PC1 and PC2 subdomains"/>
    <property type="match status" value="2"/>
</dbReference>
<feature type="transmembrane region" description="Helical" evidence="1">
    <location>
        <begin position="462"/>
        <end position="486"/>
    </location>
</feature>
<keyword evidence="1" id="KW-1133">Transmembrane helix</keyword>
<proteinExistence type="predicted"/>
<dbReference type="EMBL" id="RJKX01000011">
    <property type="protein sequence ID" value="ROQ01382.1"/>
    <property type="molecule type" value="Genomic_DNA"/>
</dbReference>
<dbReference type="Gene3D" id="3.30.2090.10">
    <property type="entry name" value="Multidrug efflux transporter AcrB TolC docking domain, DN and DC subdomains"/>
    <property type="match status" value="2"/>
</dbReference>
<dbReference type="AlphaFoldDB" id="A0A3N1M6C1"/>
<dbReference type="InterPro" id="IPR027463">
    <property type="entry name" value="AcrB_DN_DC_subdom"/>
</dbReference>
<feature type="transmembrane region" description="Helical" evidence="1">
    <location>
        <begin position="336"/>
        <end position="352"/>
    </location>
</feature>
<dbReference type="PANTHER" id="PTHR32063:SF0">
    <property type="entry name" value="SWARMING MOTILITY PROTEIN SWRC"/>
    <property type="match status" value="1"/>
</dbReference>
<keyword evidence="1" id="KW-0472">Membrane</keyword>
<dbReference type="Proteomes" id="UP000278222">
    <property type="component" value="Unassembled WGS sequence"/>
</dbReference>
<reference evidence="2 3" key="1">
    <citation type="submission" date="2018-11" db="EMBL/GenBank/DDBJ databases">
        <title>Genomic Encyclopedia of Type Strains, Phase IV (KMG-IV): sequencing the most valuable type-strain genomes for metagenomic binning, comparative biology and taxonomic classification.</title>
        <authorList>
            <person name="Goeker M."/>
        </authorList>
    </citation>
    <scope>NUCLEOTIDE SEQUENCE [LARGE SCALE GENOMIC DNA]</scope>
    <source>
        <strain evidence="2 3">DSM 5900</strain>
    </source>
</reference>
<dbReference type="Pfam" id="PF00873">
    <property type="entry name" value="ACR_tran"/>
    <property type="match status" value="1"/>
</dbReference>
<organism evidence="2 3">
    <name type="scientific">Stella humosa</name>
    <dbReference type="NCBI Taxonomy" id="94"/>
    <lineage>
        <taxon>Bacteria</taxon>
        <taxon>Pseudomonadati</taxon>
        <taxon>Pseudomonadota</taxon>
        <taxon>Alphaproteobacteria</taxon>
        <taxon>Rhodospirillales</taxon>
        <taxon>Stellaceae</taxon>
        <taxon>Stella</taxon>
    </lineage>
</organism>
<dbReference type="Gene3D" id="3.30.70.1320">
    <property type="entry name" value="Multidrug efflux transporter AcrB pore domain like"/>
    <property type="match status" value="1"/>
</dbReference>